<feature type="region of interest" description="Disordered" evidence="1">
    <location>
        <begin position="1"/>
        <end position="41"/>
    </location>
</feature>
<dbReference type="AlphaFoldDB" id="A0A7J8DHK0"/>
<evidence type="ECO:0000256" key="1">
    <source>
        <dbReference type="SAM" id="MobiDB-lite"/>
    </source>
</evidence>
<dbReference type="Proteomes" id="UP000593571">
    <property type="component" value="Unassembled WGS sequence"/>
</dbReference>
<protein>
    <submittedName>
        <fullName evidence="2">Uncharacterized protein</fullName>
    </submittedName>
</protein>
<name>A0A7J8DHK0_ROUAE</name>
<feature type="region of interest" description="Disordered" evidence="1">
    <location>
        <begin position="96"/>
        <end position="139"/>
    </location>
</feature>
<keyword evidence="3" id="KW-1185">Reference proteome</keyword>
<comment type="caution">
    <text evidence="2">The sequence shown here is derived from an EMBL/GenBank/DDBJ whole genome shotgun (WGS) entry which is preliminary data.</text>
</comment>
<feature type="compositionally biased region" description="Basic residues" evidence="1">
    <location>
        <begin position="21"/>
        <end position="38"/>
    </location>
</feature>
<dbReference type="EMBL" id="JACASE010000012">
    <property type="protein sequence ID" value="KAF6422648.1"/>
    <property type="molecule type" value="Genomic_DNA"/>
</dbReference>
<proteinExistence type="predicted"/>
<organism evidence="2 3">
    <name type="scientific">Rousettus aegyptiacus</name>
    <name type="common">Egyptian fruit bat</name>
    <name type="synonym">Pteropus aegyptiacus</name>
    <dbReference type="NCBI Taxonomy" id="9407"/>
    <lineage>
        <taxon>Eukaryota</taxon>
        <taxon>Metazoa</taxon>
        <taxon>Chordata</taxon>
        <taxon>Craniata</taxon>
        <taxon>Vertebrata</taxon>
        <taxon>Euteleostomi</taxon>
        <taxon>Mammalia</taxon>
        <taxon>Eutheria</taxon>
        <taxon>Laurasiatheria</taxon>
        <taxon>Chiroptera</taxon>
        <taxon>Yinpterochiroptera</taxon>
        <taxon>Pteropodoidea</taxon>
        <taxon>Pteropodidae</taxon>
        <taxon>Rousettinae</taxon>
        <taxon>Rousettus</taxon>
    </lineage>
</organism>
<sequence length="139" mass="14659">MEDNASHFLPSSGDEKGRESVRRRKGRRTDRRAARHLRGLPSALSKWTARLQETIVGPAKEAGAIESPGQQMSAGGMSLPLSRTIGQAYLGAGSSRSLRLAGQSHHRPANSPRAVSGAGPGALQPPPAYLLGSPLSEPF</sequence>
<gene>
    <name evidence="2" type="ORF">HJG63_008492</name>
</gene>
<reference evidence="2 3" key="1">
    <citation type="journal article" date="2020" name="Nature">
        <title>Six reference-quality genomes reveal evolution of bat adaptations.</title>
        <authorList>
            <person name="Jebb D."/>
            <person name="Huang Z."/>
            <person name="Pippel M."/>
            <person name="Hughes G.M."/>
            <person name="Lavrichenko K."/>
            <person name="Devanna P."/>
            <person name="Winkler S."/>
            <person name="Jermiin L.S."/>
            <person name="Skirmuntt E.C."/>
            <person name="Katzourakis A."/>
            <person name="Burkitt-Gray L."/>
            <person name="Ray D.A."/>
            <person name="Sullivan K.A.M."/>
            <person name="Roscito J.G."/>
            <person name="Kirilenko B.M."/>
            <person name="Davalos L.M."/>
            <person name="Corthals A.P."/>
            <person name="Power M.L."/>
            <person name="Jones G."/>
            <person name="Ransome R.D."/>
            <person name="Dechmann D.K.N."/>
            <person name="Locatelli A.G."/>
            <person name="Puechmaille S.J."/>
            <person name="Fedrigo O."/>
            <person name="Jarvis E.D."/>
            <person name="Hiller M."/>
            <person name="Vernes S.C."/>
            <person name="Myers E.W."/>
            <person name="Teeling E.C."/>
        </authorList>
    </citation>
    <scope>NUCLEOTIDE SEQUENCE [LARGE SCALE GENOMIC DNA]</scope>
    <source>
        <strain evidence="2">MRouAeg1</strain>
        <tissue evidence="2">Muscle</tissue>
    </source>
</reference>
<accession>A0A7J8DHK0</accession>
<evidence type="ECO:0000313" key="3">
    <source>
        <dbReference type="Proteomes" id="UP000593571"/>
    </source>
</evidence>
<evidence type="ECO:0000313" key="2">
    <source>
        <dbReference type="EMBL" id="KAF6422648.1"/>
    </source>
</evidence>